<dbReference type="InterPro" id="IPR005135">
    <property type="entry name" value="Endo/exonuclease/phosphatase"/>
</dbReference>
<feature type="domain" description="Reverse transcriptase" evidence="1">
    <location>
        <begin position="850"/>
        <end position="1137"/>
    </location>
</feature>
<sequence length="1432" mass="162425">MNESKRFDLSLNGTGSKQVQISESGQKHVRNIYLGLAGAKWIGQCVEENIVREKDQAFIRTRAENGKTYVSRRCSNDHGRYLEFTECGRGGSRGRVVIPEGRKQSGWRGFGKELQLLFVPDDGNGFQQATRQNRGVGDWVEKPRYTGDLVTGNKGKHTYAEVVGIRKAVKTQDSGPVIPPVSVSDCDLGWPTFEIGGPSGHKEVGIEAGPSWPAGFVLNGPISTNLEVGADAGPAGPVSNKHQAESFLPNQGEPKPEELNPRQMGMALTLVDNAGQAVTQLEHDRNELEAHRGWTFQLADGRRLALPDFFPPLWSWKGVAHPRVVPESFEPTPTLVNGFSDGGFMGRTPESIGSHLQSTGLELVEVQMPDPMVICPISMVCPLLEATSMPNIPEIGFYQNPPSDWVMGQMKAFGESVGASYEGYEEEVISLQKIELRRPQPRARAPSQHRGSQSASKGLRELRGLVSSVNYDSKITDSRRNTRERADIICLQETKLAVITCRVVQSLWGNQHVDWISLGSNGAAGGILLMWDKRVVEKVDEAAGYYSLSCKFRNVLDQFEWSFSGVYGPNLDKERGLLWEELAGLLSWWDVPCCIGGNFNVVRFPSEKSDLVSFNSAMHEFNDFISECGLLDIPLEGGMFTWSNNRDVPAMSRIDRFLLSPAWAYHFGLVNQLRLPRLLFDHFPIRLDCGRLDGSPSHILANRLKALKMDLKKWNVNEFGNIHFKHQKLPHSLHELESLGERRVLSEVEKNERLRLISDLETNLYLEEICWRQKSRVKWLKEGDKNTKYFHTVANSHRRRNSIRQLSINGVLTIDQEAIKAEISGFYQQLYIEDATCRPFLDGLSFSSISSEEASWLERPFEEEEIYQVIRNMNGDKAPGPDGFPMSFYHACWSILRGDVLAVFSEFYEYGSFVRSLNATFLSLIPKKVNAVEVLVANECLDSKLKDGQPRVICKLDVEKAYDHVNWGFLLYLLETCGFSLKWRRWIHYCISIVRFSVLINGSPEGFFGSSRGLRQGDSLSPLLFVVVMEALSKMMNKAVEGGLLSSFQVGSRDHAMVHVSHLLFADDMLIFSDANPAHIFNLRLLFTWFEAISGLKVNFNKSEMALVGNVPELGHLAAILGCKTVQLPINYLGLPLGAKFKSKAIWDPILEKMERKLVGWQREGKKFHLVNWHQVCQPLKFGGLGFRNIRVINRALLGKWLWRYGVEMDAFWRSVIFSKYGNSQGVWVTREVHGTHGGVWVTREVHGTHGVSLWKHIRKDWGQFARHVYVEVGDGARTRFWTDTWCGQRSLKAGFPELYRLARNKEAFVKDHMQYRNESVSWDFNFIRYVHDWELDAVASFLELLSSSLVKGYGEDRLCWRGSSKEGFQVRIYYKYLLPLADMAVPWKRIWKTKAPPRVAFFVWVAAMGRILTTDNLRRRHVMVLDWMLHV</sequence>
<dbReference type="GO" id="GO:0004519">
    <property type="term" value="F:endonuclease activity"/>
    <property type="evidence" value="ECO:0007669"/>
    <property type="project" value="InterPro"/>
</dbReference>
<accession>A0A2N9F5V4</accession>
<dbReference type="InterPro" id="IPR000477">
    <property type="entry name" value="RT_dom"/>
</dbReference>
<dbReference type="InterPro" id="IPR036691">
    <property type="entry name" value="Endo/exonu/phosph_ase_sf"/>
</dbReference>
<dbReference type="PANTHER" id="PTHR33116">
    <property type="entry name" value="REVERSE TRANSCRIPTASE ZINC-BINDING DOMAIN-CONTAINING PROTEIN-RELATED-RELATED"/>
    <property type="match status" value="1"/>
</dbReference>
<dbReference type="PROSITE" id="PS50878">
    <property type="entry name" value="RT_POL"/>
    <property type="match status" value="1"/>
</dbReference>
<name>A0A2N9F5V4_FAGSY</name>
<gene>
    <name evidence="2" type="ORF">FSB_LOCUS14208</name>
</gene>
<reference evidence="2" key="1">
    <citation type="submission" date="2018-02" db="EMBL/GenBank/DDBJ databases">
        <authorList>
            <person name="Cohen D.B."/>
            <person name="Kent A.D."/>
        </authorList>
    </citation>
    <scope>NUCLEOTIDE SEQUENCE</scope>
</reference>
<protein>
    <recommendedName>
        <fullName evidence="1">Reverse transcriptase domain-containing protein</fullName>
    </recommendedName>
</protein>
<organism evidence="2">
    <name type="scientific">Fagus sylvatica</name>
    <name type="common">Beechnut</name>
    <dbReference type="NCBI Taxonomy" id="28930"/>
    <lineage>
        <taxon>Eukaryota</taxon>
        <taxon>Viridiplantae</taxon>
        <taxon>Streptophyta</taxon>
        <taxon>Embryophyta</taxon>
        <taxon>Tracheophyta</taxon>
        <taxon>Spermatophyta</taxon>
        <taxon>Magnoliopsida</taxon>
        <taxon>eudicotyledons</taxon>
        <taxon>Gunneridae</taxon>
        <taxon>Pentapetalae</taxon>
        <taxon>rosids</taxon>
        <taxon>fabids</taxon>
        <taxon>Fagales</taxon>
        <taxon>Fagaceae</taxon>
        <taxon>Fagus</taxon>
    </lineage>
</organism>
<dbReference type="InterPro" id="IPR026960">
    <property type="entry name" value="RVT-Znf"/>
</dbReference>
<dbReference type="Pfam" id="PF00078">
    <property type="entry name" value="RVT_1"/>
    <property type="match status" value="1"/>
</dbReference>
<dbReference type="InterPro" id="IPR020847">
    <property type="entry name" value="AP_endonuclease_F1_BS"/>
</dbReference>
<dbReference type="SUPFAM" id="SSF56672">
    <property type="entry name" value="DNA/RNA polymerases"/>
    <property type="match status" value="1"/>
</dbReference>
<dbReference type="Pfam" id="PF03372">
    <property type="entry name" value="Exo_endo_phos"/>
    <property type="match status" value="1"/>
</dbReference>
<dbReference type="CDD" id="cd01650">
    <property type="entry name" value="RT_nLTR_like"/>
    <property type="match status" value="1"/>
</dbReference>
<evidence type="ECO:0000259" key="1">
    <source>
        <dbReference type="PROSITE" id="PS50878"/>
    </source>
</evidence>
<proteinExistence type="predicted"/>
<dbReference type="EMBL" id="OIVN01000843">
    <property type="protein sequence ID" value="SPC86326.1"/>
    <property type="molecule type" value="Genomic_DNA"/>
</dbReference>
<dbReference type="PANTHER" id="PTHR33116:SF78">
    <property type="entry name" value="OS12G0587133 PROTEIN"/>
    <property type="match status" value="1"/>
</dbReference>
<dbReference type="GO" id="GO:0003677">
    <property type="term" value="F:DNA binding"/>
    <property type="evidence" value="ECO:0007669"/>
    <property type="project" value="InterPro"/>
</dbReference>
<dbReference type="Gene3D" id="3.60.10.10">
    <property type="entry name" value="Endonuclease/exonuclease/phosphatase"/>
    <property type="match status" value="1"/>
</dbReference>
<dbReference type="InterPro" id="IPR043502">
    <property type="entry name" value="DNA/RNA_pol_sf"/>
</dbReference>
<dbReference type="SUPFAM" id="SSF56219">
    <property type="entry name" value="DNase I-like"/>
    <property type="match status" value="1"/>
</dbReference>
<dbReference type="PROSITE" id="PS00726">
    <property type="entry name" value="AP_NUCLEASE_F1_1"/>
    <property type="match status" value="1"/>
</dbReference>
<evidence type="ECO:0000313" key="2">
    <source>
        <dbReference type="EMBL" id="SPC86326.1"/>
    </source>
</evidence>
<dbReference type="GO" id="GO:0006281">
    <property type="term" value="P:DNA repair"/>
    <property type="evidence" value="ECO:0007669"/>
    <property type="project" value="InterPro"/>
</dbReference>
<dbReference type="Pfam" id="PF13966">
    <property type="entry name" value="zf-RVT"/>
    <property type="match status" value="1"/>
</dbReference>